<feature type="region of interest" description="Disordered" evidence="1">
    <location>
        <begin position="222"/>
        <end position="241"/>
    </location>
</feature>
<reference evidence="3" key="1">
    <citation type="submission" date="2017-05" db="EMBL/GenBank/DDBJ databases">
        <authorList>
            <person name="Song R."/>
            <person name="Chenine A.L."/>
            <person name="Ruprecht R.M."/>
        </authorList>
    </citation>
    <scope>NUCLEOTIDE SEQUENCE [LARGE SCALE GENOMIC DNA]</scope>
</reference>
<evidence type="ECO:0000256" key="1">
    <source>
        <dbReference type="SAM" id="MobiDB-lite"/>
    </source>
</evidence>
<feature type="region of interest" description="Disordered" evidence="1">
    <location>
        <begin position="1"/>
        <end position="27"/>
    </location>
</feature>
<protein>
    <submittedName>
        <fullName evidence="2">Uncharacterized protein</fullName>
    </submittedName>
</protein>
<evidence type="ECO:0000313" key="2">
    <source>
        <dbReference type="EMBL" id="SMR54249.1"/>
    </source>
</evidence>
<dbReference type="Proteomes" id="UP000245764">
    <property type="component" value="Chromosome 6"/>
</dbReference>
<name>A0A2H1GL33_ZYMTR</name>
<sequence length="376" mass="42585">MPLTKSEIDGLPRSGHPDPTHAEKTRSCQRIGGYTQNWSEMATNINGTNGEVSHLKTFTRRKLRTIPPGRIESGDEPLRKKGKTINQVETWITYAQPNVVLQRWQYDPTSKLNHHDVFEPIEVALMLEFPEFFALPDTPADYHERVIDNRHAGNEMMAHMGFPEPLTINDPSFMQKLIIAKDFVRLVVEDMQITPSLHTAAEDGYQDGVPLAPRVSQWAKDRDVTTKLSRQGRGTKAPRAGKPGLWKTRKIMVTDAGHDDRSGYIMAHSVLGGVEGSQLKKKDSPTVNFNNFEIQSLHNEIAEIDWVPAAARYYIVFEWKGVEFLVRSNDELGHLMKMCDQVKQLAAVKLYFGTHTAPQELREREWPSSADSGDED</sequence>
<dbReference type="AlphaFoldDB" id="A0A2H1GL33"/>
<feature type="compositionally biased region" description="Basic and acidic residues" evidence="1">
    <location>
        <begin position="1"/>
        <end position="26"/>
    </location>
</feature>
<evidence type="ECO:0000313" key="3">
    <source>
        <dbReference type="Proteomes" id="UP000245764"/>
    </source>
</evidence>
<proteinExistence type="predicted"/>
<gene>
    <name evidence="2" type="ORF">ZT1E4_G7012</name>
</gene>
<organism evidence="2 3">
    <name type="scientific">Zymoseptoria tritici ST99CH_1E4</name>
    <dbReference type="NCBI Taxonomy" id="1276532"/>
    <lineage>
        <taxon>Eukaryota</taxon>
        <taxon>Fungi</taxon>
        <taxon>Dikarya</taxon>
        <taxon>Ascomycota</taxon>
        <taxon>Pezizomycotina</taxon>
        <taxon>Dothideomycetes</taxon>
        <taxon>Dothideomycetidae</taxon>
        <taxon>Mycosphaerellales</taxon>
        <taxon>Mycosphaerellaceae</taxon>
        <taxon>Zymoseptoria</taxon>
    </lineage>
</organism>
<dbReference type="EMBL" id="LT854258">
    <property type="protein sequence ID" value="SMR54249.1"/>
    <property type="molecule type" value="Genomic_DNA"/>
</dbReference>
<accession>A0A2H1GL33</accession>